<dbReference type="InterPro" id="IPR011006">
    <property type="entry name" value="CheY-like_superfamily"/>
</dbReference>
<feature type="non-terminal residue" evidence="5">
    <location>
        <position position="69"/>
    </location>
</feature>
<comment type="caution">
    <text evidence="5">The sequence shown here is derived from an EMBL/GenBank/DDBJ whole genome shotgun (WGS) entry which is preliminary data.</text>
</comment>
<evidence type="ECO:0000256" key="2">
    <source>
        <dbReference type="ARBA" id="ARBA00023015"/>
    </source>
</evidence>
<keyword evidence="1" id="KW-0597">Phosphoprotein</keyword>
<keyword evidence="3" id="KW-0238">DNA-binding</keyword>
<dbReference type="SUPFAM" id="SSF52172">
    <property type="entry name" value="CheY-like"/>
    <property type="match status" value="1"/>
</dbReference>
<dbReference type="Proteomes" id="UP000032274">
    <property type="component" value="Unassembled WGS sequence"/>
</dbReference>
<evidence type="ECO:0000256" key="3">
    <source>
        <dbReference type="ARBA" id="ARBA00023125"/>
    </source>
</evidence>
<sequence>MNDARTLPKLLIVEDDAGLQRQLRWAYDGYEIFTASTREEALTVLRAEEPPVVTLDLGLPPDPDGTREG</sequence>
<protein>
    <recommendedName>
        <fullName evidence="7">Response regulator</fullName>
    </recommendedName>
</protein>
<name>A0AA40JQB2_STAAU</name>
<keyword evidence="2" id="KW-0805">Transcription regulation</keyword>
<accession>A0AA40JQB2</accession>
<evidence type="ECO:0000313" key="5">
    <source>
        <dbReference type="EMBL" id="KIU01601.1"/>
    </source>
</evidence>
<evidence type="ECO:0008006" key="7">
    <source>
        <dbReference type="Google" id="ProtNLM"/>
    </source>
</evidence>
<evidence type="ECO:0000256" key="4">
    <source>
        <dbReference type="ARBA" id="ARBA00023163"/>
    </source>
</evidence>
<dbReference type="Gene3D" id="3.40.50.2300">
    <property type="match status" value="1"/>
</dbReference>
<proteinExistence type="predicted"/>
<evidence type="ECO:0000256" key="1">
    <source>
        <dbReference type="ARBA" id="ARBA00022553"/>
    </source>
</evidence>
<dbReference type="AlphaFoldDB" id="A0AA40JQB2"/>
<keyword evidence="4" id="KW-0804">Transcription</keyword>
<gene>
    <name evidence="5" type="ORF">QU38_00800</name>
</gene>
<evidence type="ECO:0000313" key="6">
    <source>
        <dbReference type="Proteomes" id="UP000032274"/>
    </source>
</evidence>
<dbReference type="GO" id="GO:0003677">
    <property type="term" value="F:DNA binding"/>
    <property type="evidence" value="ECO:0007669"/>
    <property type="project" value="UniProtKB-KW"/>
</dbReference>
<reference evidence="5 6" key="1">
    <citation type="submission" date="2015-01" db="EMBL/GenBank/DDBJ databases">
        <title>Characterization of Swiss Staphylococcus aureus strains involved in food poisoning.</title>
        <authorList>
            <person name="Crovadore J."/>
            <person name="Chablais R."/>
            <person name="Tonacini J."/>
            <person name="Schnyder B."/>
            <person name="Lefort F."/>
        </authorList>
    </citation>
    <scope>NUCLEOTIDE SEQUENCE [LARGE SCALE GENOMIC DNA]</scope>
    <source>
        <strain evidence="5 6">SA-120</strain>
    </source>
</reference>
<organism evidence="5 6">
    <name type="scientific">Staphylococcus aureus</name>
    <dbReference type="NCBI Taxonomy" id="1280"/>
    <lineage>
        <taxon>Bacteria</taxon>
        <taxon>Bacillati</taxon>
        <taxon>Bacillota</taxon>
        <taxon>Bacilli</taxon>
        <taxon>Bacillales</taxon>
        <taxon>Staphylococcaceae</taxon>
        <taxon>Staphylococcus</taxon>
    </lineage>
</organism>
<dbReference type="EMBL" id="JXIG01000176">
    <property type="protein sequence ID" value="KIU01601.1"/>
    <property type="molecule type" value="Genomic_DNA"/>
</dbReference>